<proteinExistence type="predicted"/>
<accession>A0ABP8WRZ7</accession>
<gene>
    <name evidence="1" type="ORF">GCM10023349_05510</name>
</gene>
<name>A0ABP8WRZ7_9ACTN</name>
<evidence type="ECO:0000313" key="1">
    <source>
        <dbReference type="EMBL" id="GAA4693207.1"/>
    </source>
</evidence>
<organism evidence="1 2">
    <name type="scientific">Nocardioides conyzicola</name>
    <dbReference type="NCBI Taxonomy" id="1651781"/>
    <lineage>
        <taxon>Bacteria</taxon>
        <taxon>Bacillati</taxon>
        <taxon>Actinomycetota</taxon>
        <taxon>Actinomycetes</taxon>
        <taxon>Propionibacteriales</taxon>
        <taxon>Nocardioidaceae</taxon>
        <taxon>Nocardioides</taxon>
    </lineage>
</organism>
<dbReference type="EMBL" id="BAABKM010000001">
    <property type="protein sequence ID" value="GAA4693207.1"/>
    <property type="molecule type" value="Genomic_DNA"/>
</dbReference>
<dbReference type="RefSeq" id="WP_345518987.1">
    <property type="nucleotide sequence ID" value="NZ_BAABKM010000001.1"/>
</dbReference>
<sequence length="83" mass="9004">MDAWEHDGRKFEVVMASDVINDGMGLELTDLDSSESGPALVAFWHADGSGFDFVAHHTGTLPFAVVERFVAAARKRLPPSTES</sequence>
<protein>
    <submittedName>
        <fullName evidence="1">Uncharacterized protein</fullName>
    </submittedName>
</protein>
<comment type="caution">
    <text evidence="1">The sequence shown here is derived from an EMBL/GenBank/DDBJ whole genome shotgun (WGS) entry which is preliminary data.</text>
</comment>
<evidence type="ECO:0000313" key="2">
    <source>
        <dbReference type="Proteomes" id="UP001499974"/>
    </source>
</evidence>
<dbReference type="Proteomes" id="UP001499974">
    <property type="component" value="Unassembled WGS sequence"/>
</dbReference>
<keyword evidence="2" id="KW-1185">Reference proteome</keyword>
<reference evidence="2" key="1">
    <citation type="journal article" date="2019" name="Int. J. Syst. Evol. Microbiol.">
        <title>The Global Catalogue of Microorganisms (GCM) 10K type strain sequencing project: providing services to taxonomists for standard genome sequencing and annotation.</title>
        <authorList>
            <consortium name="The Broad Institute Genomics Platform"/>
            <consortium name="The Broad Institute Genome Sequencing Center for Infectious Disease"/>
            <person name="Wu L."/>
            <person name="Ma J."/>
        </authorList>
    </citation>
    <scope>NUCLEOTIDE SEQUENCE [LARGE SCALE GENOMIC DNA]</scope>
    <source>
        <strain evidence="2">JCM 18531</strain>
    </source>
</reference>